<dbReference type="AlphaFoldDB" id="A0A1S3HU21"/>
<evidence type="ECO:0000256" key="5">
    <source>
        <dbReference type="ARBA" id="ARBA00023274"/>
    </source>
</evidence>
<evidence type="ECO:0000256" key="2">
    <source>
        <dbReference type="ARBA" id="ARBA00022946"/>
    </source>
</evidence>
<dbReference type="InterPro" id="IPR032710">
    <property type="entry name" value="NTF2-like_dom_sf"/>
</dbReference>
<keyword evidence="3 12" id="KW-0689">Ribosomal protein</keyword>
<dbReference type="GO" id="GO:0005840">
    <property type="term" value="C:ribosome"/>
    <property type="evidence" value="ECO:0007669"/>
    <property type="project" value="UniProtKB-KW"/>
</dbReference>
<dbReference type="KEGG" id="lak:106157443"/>
<gene>
    <name evidence="12" type="primary">LOC106157443</name>
</gene>
<evidence type="ECO:0000259" key="10">
    <source>
        <dbReference type="SMART" id="SM00978"/>
    </source>
</evidence>
<evidence type="ECO:0000256" key="8">
    <source>
        <dbReference type="ARBA" id="ARBA00043031"/>
    </source>
</evidence>
<keyword evidence="5" id="KW-0687">Ribonucleoprotein</keyword>
<dbReference type="GO" id="GO:1990904">
    <property type="term" value="C:ribonucleoprotein complex"/>
    <property type="evidence" value="ECO:0007669"/>
    <property type="project" value="UniProtKB-KW"/>
</dbReference>
<accession>A0A1S3HU21</accession>
<feature type="domain" description="Tim44-like" evidence="10">
    <location>
        <begin position="153"/>
        <end position="303"/>
    </location>
</feature>
<comment type="subcellular location">
    <subcellularLocation>
        <location evidence="1">Mitochondrion</location>
    </subcellularLocation>
</comment>
<dbReference type="GO" id="GO:0005739">
    <property type="term" value="C:mitochondrion"/>
    <property type="evidence" value="ECO:0007669"/>
    <property type="project" value="UniProtKB-SubCell"/>
</dbReference>
<proteinExistence type="inferred from homology"/>
<reference evidence="12" key="1">
    <citation type="submission" date="2025-08" db="UniProtKB">
        <authorList>
            <consortium name="RefSeq"/>
        </authorList>
    </citation>
    <scope>IDENTIFICATION</scope>
    <source>
        <tissue evidence="12">Gonads</tissue>
    </source>
</reference>
<comment type="similarity">
    <text evidence="6">Belongs to the mitochondrion-specific ribosomal protein mL45 family.</text>
</comment>
<evidence type="ECO:0000256" key="6">
    <source>
        <dbReference type="ARBA" id="ARBA00038073"/>
    </source>
</evidence>
<dbReference type="FunCoup" id="A0A1S3HU21">
    <property type="interactions" value="1647"/>
</dbReference>
<evidence type="ECO:0000256" key="7">
    <source>
        <dbReference type="ARBA" id="ARBA00039448"/>
    </source>
</evidence>
<dbReference type="InterPro" id="IPR051975">
    <property type="entry name" value="mtLSU_mL45"/>
</dbReference>
<feature type="compositionally biased region" description="Acidic residues" evidence="9">
    <location>
        <begin position="320"/>
        <end position="333"/>
    </location>
</feature>
<dbReference type="FunFam" id="3.10.450.240:FF:000003">
    <property type="entry name" value="39S ribosomal protein L45, mitochondrial"/>
    <property type="match status" value="1"/>
</dbReference>
<evidence type="ECO:0000256" key="4">
    <source>
        <dbReference type="ARBA" id="ARBA00023128"/>
    </source>
</evidence>
<name>A0A1S3HU21_LINAN</name>
<keyword evidence="4" id="KW-0496">Mitochondrion</keyword>
<dbReference type="RefSeq" id="XP_013388554.1">
    <property type="nucleotide sequence ID" value="XM_013533100.2"/>
</dbReference>
<dbReference type="Proteomes" id="UP000085678">
    <property type="component" value="Unplaced"/>
</dbReference>
<evidence type="ECO:0000313" key="12">
    <source>
        <dbReference type="RefSeq" id="XP_013388554.1"/>
    </source>
</evidence>
<dbReference type="PANTHER" id="PTHR28554:SF1">
    <property type="entry name" value="LARGE RIBOSOMAL SUBUNIT PROTEIN ML45"/>
    <property type="match status" value="1"/>
</dbReference>
<keyword evidence="11" id="KW-1185">Reference proteome</keyword>
<evidence type="ECO:0000313" key="11">
    <source>
        <dbReference type="Proteomes" id="UP000085678"/>
    </source>
</evidence>
<dbReference type="GeneID" id="106157443"/>
<dbReference type="Pfam" id="PF04280">
    <property type="entry name" value="Tim44"/>
    <property type="match status" value="1"/>
</dbReference>
<dbReference type="InterPro" id="IPR007379">
    <property type="entry name" value="Tim44-like_dom"/>
</dbReference>
<dbReference type="PANTHER" id="PTHR28554">
    <property type="entry name" value="39S RIBOSOMAL PROTEIN L45, MITOCHONDRIAL"/>
    <property type="match status" value="1"/>
</dbReference>
<dbReference type="SMART" id="SM00978">
    <property type="entry name" value="Tim44"/>
    <property type="match status" value="1"/>
</dbReference>
<organism evidence="11 12">
    <name type="scientific">Lingula anatina</name>
    <name type="common">Brachiopod</name>
    <name type="synonym">Lingula unguis</name>
    <dbReference type="NCBI Taxonomy" id="7574"/>
    <lineage>
        <taxon>Eukaryota</taxon>
        <taxon>Metazoa</taxon>
        <taxon>Spiralia</taxon>
        <taxon>Lophotrochozoa</taxon>
        <taxon>Brachiopoda</taxon>
        <taxon>Linguliformea</taxon>
        <taxon>Lingulata</taxon>
        <taxon>Lingulida</taxon>
        <taxon>Linguloidea</taxon>
        <taxon>Lingulidae</taxon>
        <taxon>Lingula</taxon>
    </lineage>
</organism>
<dbReference type="InParanoid" id="A0A1S3HU21"/>
<sequence>MAARILARCAHNTVKFKPQIFYAGCKCSLSPSNTICEPSVLGGAVFEQSRLRHNRWNHFKFRKQRKMKNAKFPEEDGEIDDDGFPRTEEQIEKMKERGIPPPKDFNEIPPFDLSSTVMVMDPYVPPEGDGKVSILSKKGAKDRMEKLTKKGTQIQHIRKIKKYEPNWSAPEFAEEAAEVYREAHELLMNFQDNEERLHDLITTKAWSDMTHGLKFKTLRWEFVESVEPPVVVHVRVANMINDDNLYGQVTVRLHTKQILALYDRFGRLMYGSEKQVKDVLEYIVFETHLIDPHRRWRIHAKITPEWVKQTPPVVLRTNIEPEEKEEEDDEENKEESALVEGKS</sequence>
<evidence type="ECO:0000256" key="9">
    <source>
        <dbReference type="SAM" id="MobiDB-lite"/>
    </source>
</evidence>
<feature type="region of interest" description="Disordered" evidence="9">
    <location>
        <begin position="316"/>
        <end position="343"/>
    </location>
</feature>
<dbReference type="SUPFAM" id="SSF54427">
    <property type="entry name" value="NTF2-like"/>
    <property type="match status" value="1"/>
</dbReference>
<keyword evidence="2" id="KW-0809">Transit peptide</keyword>
<protein>
    <recommendedName>
        <fullName evidence="7">Large ribosomal subunit protein mL45</fullName>
    </recommendedName>
    <alternativeName>
        <fullName evidence="8">39S ribosomal protein L45, mitochondrial</fullName>
    </alternativeName>
</protein>
<dbReference type="OrthoDB" id="19619at2759"/>
<evidence type="ECO:0000256" key="3">
    <source>
        <dbReference type="ARBA" id="ARBA00022980"/>
    </source>
</evidence>
<evidence type="ECO:0000256" key="1">
    <source>
        <dbReference type="ARBA" id="ARBA00004173"/>
    </source>
</evidence>
<dbReference type="Gene3D" id="3.10.450.240">
    <property type="match status" value="1"/>
</dbReference>
<dbReference type="STRING" id="7574.A0A1S3HU21"/>